<sequence length="107" mass="11195">MVQESEAGGPKDAGRDKKRCSVGRTGLARWQRAEQMRRRHAGPVGQMAVEVVVVAIGFSIGDGGDGAQGYSTLPGPSPGGVQEKLALFACATLLSLQSPPGRHVARR</sequence>
<name>A0A2C5YS28_9HYPO</name>
<proteinExistence type="predicted"/>
<protein>
    <submittedName>
        <fullName evidence="2">Uncharacterized protein</fullName>
    </submittedName>
</protein>
<keyword evidence="3" id="KW-1185">Reference proteome</keyword>
<evidence type="ECO:0000313" key="3">
    <source>
        <dbReference type="Proteomes" id="UP000224854"/>
    </source>
</evidence>
<dbReference type="AlphaFoldDB" id="A0A2C5YS28"/>
<organism evidence="2 3">
    <name type="scientific">Ophiocordyceps australis</name>
    <dbReference type="NCBI Taxonomy" id="1399860"/>
    <lineage>
        <taxon>Eukaryota</taxon>
        <taxon>Fungi</taxon>
        <taxon>Dikarya</taxon>
        <taxon>Ascomycota</taxon>
        <taxon>Pezizomycotina</taxon>
        <taxon>Sordariomycetes</taxon>
        <taxon>Hypocreomycetidae</taxon>
        <taxon>Hypocreales</taxon>
        <taxon>Ophiocordycipitaceae</taxon>
        <taxon>Ophiocordyceps</taxon>
    </lineage>
</organism>
<dbReference type="EMBL" id="NJEU01000664">
    <property type="protein sequence ID" value="PHH71577.1"/>
    <property type="molecule type" value="Genomic_DNA"/>
</dbReference>
<evidence type="ECO:0000256" key="1">
    <source>
        <dbReference type="SAM" id="MobiDB-lite"/>
    </source>
</evidence>
<gene>
    <name evidence="2" type="ORF">CDD82_6437</name>
</gene>
<reference evidence="2 3" key="1">
    <citation type="submission" date="2017-06" db="EMBL/GenBank/DDBJ databases">
        <title>Ant-infecting Ophiocordyceps genomes reveal a high diversity of potential behavioral manipulation genes and a possible major role for enterotoxins.</title>
        <authorList>
            <person name="De Bekker C."/>
            <person name="Evans H.C."/>
            <person name="Brachmann A."/>
            <person name="Hughes D.P."/>
        </authorList>
    </citation>
    <scope>NUCLEOTIDE SEQUENCE [LARGE SCALE GENOMIC DNA]</scope>
    <source>
        <strain evidence="2 3">1348a</strain>
    </source>
</reference>
<accession>A0A2C5YS28</accession>
<feature type="region of interest" description="Disordered" evidence="1">
    <location>
        <begin position="1"/>
        <end position="24"/>
    </location>
</feature>
<evidence type="ECO:0000313" key="2">
    <source>
        <dbReference type="EMBL" id="PHH71577.1"/>
    </source>
</evidence>
<dbReference type="Proteomes" id="UP000224854">
    <property type="component" value="Unassembled WGS sequence"/>
</dbReference>
<comment type="caution">
    <text evidence="2">The sequence shown here is derived from an EMBL/GenBank/DDBJ whole genome shotgun (WGS) entry which is preliminary data.</text>
</comment>